<comment type="caution">
    <text evidence="1">The sequence shown here is derived from an EMBL/GenBank/DDBJ whole genome shotgun (WGS) entry which is preliminary data.</text>
</comment>
<dbReference type="InterPro" id="IPR008183">
    <property type="entry name" value="Aldose_1/G6P_1-epimerase"/>
</dbReference>
<evidence type="ECO:0000313" key="1">
    <source>
        <dbReference type="EMBL" id="POF62343.1"/>
    </source>
</evidence>
<dbReference type="EMBL" id="POTC01000027">
    <property type="protein sequence ID" value="POF62343.1"/>
    <property type="molecule type" value="Genomic_DNA"/>
</dbReference>
<name>A0A2S3W1B2_9PROT</name>
<dbReference type="Gene3D" id="2.70.98.10">
    <property type="match status" value="1"/>
</dbReference>
<dbReference type="CDD" id="cd09024">
    <property type="entry name" value="Aldose_epim_lacX"/>
    <property type="match status" value="1"/>
</dbReference>
<dbReference type="Pfam" id="PF01263">
    <property type="entry name" value="Aldose_epim"/>
    <property type="match status" value="1"/>
</dbReference>
<dbReference type="OrthoDB" id="9795355at2"/>
<sequence>MNEDASHSFGDSRLRATVALHGAELCALHDELAGCDLLWNAGDAWKRHSPVLFPIVGRLDNDTALFDGKAYRITQHGFARDMDFRWIERNADGCVLELADNEQTRALFPFAFRLKIAYRIANGALEVDYRVINPDPTRTLSASLGAHPAFVWPLRPDVPKDAHIIEFDQPEPEKVRRVTGGLLSPELFPTPIVGRELALSESLFAQDALILDHPASHGLTYRIPNGPGLRFTWKGFRQLGLWMKPGADFLCIEPWYGMSSPQDFRGEFATKPGLFHLPPGQEWHARWSVAPV</sequence>
<dbReference type="AlphaFoldDB" id="A0A2S3W1B2"/>
<dbReference type="InterPro" id="IPR014718">
    <property type="entry name" value="GH-type_carb-bd"/>
</dbReference>
<organism evidence="1 2">
    <name type="scientific">Novacetimonas maltaceti</name>
    <dbReference type="NCBI Taxonomy" id="1203393"/>
    <lineage>
        <taxon>Bacteria</taxon>
        <taxon>Pseudomonadati</taxon>
        <taxon>Pseudomonadota</taxon>
        <taxon>Alphaproteobacteria</taxon>
        <taxon>Acetobacterales</taxon>
        <taxon>Acetobacteraceae</taxon>
        <taxon>Novacetimonas</taxon>
    </lineage>
</organism>
<dbReference type="RefSeq" id="WP_110095634.1">
    <property type="nucleotide sequence ID" value="NZ_NKUE01000008.1"/>
</dbReference>
<dbReference type="GO" id="GO:0005975">
    <property type="term" value="P:carbohydrate metabolic process"/>
    <property type="evidence" value="ECO:0007669"/>
    <property type="project" value="InterPro"/>
</dbReference>
<dbReference type="InterPro" id="IPR011013">
    <property type="entry name" value="Gal_mutarotase_sf_dom"/>
</dbReference>
<protein>
    <recommendedName>
        <fullName evidence="3">Aldose 1-epimerase family protein</fullName>
    </recommendedName>
</protein>
<dbReference type="GO" id="GO:0016853">
    <property type="term" value="F:isomerase activity"/>
    <property type="evidence" value="ECO:0007669"/>
    <property type="project" value="InterPro"/>
</dbReference>
<keyword evidence="2" id="KW-1185">Reference proteome</keyword>
<dbReference type="SUPFAM" id="SSF74650">
    <property type="entry name" value="Galactose mutarotase-like"/>
    <property type="match status" value="1"/>
</dbReference>
<accession>A0A2S3W1B2</accession>
<dbReference type="GO" id="GO:0030246">
    <property type="term" value="F:carbohydrate binding"/>
    <property type="evidence" value="ECO:0007669"/>
    <property type="project" value="InterPro"/>
</dbReference>
<evidence type="ECO:0000313" key="2">
    <source>
        <dbReference type="Proteomes" id="UP000237344"/>
    </source>
</evidence>
<proteinExistence type="predicted"/>
<evidence type="ECO:0008006" key="3">
    <source>
        <dbReference type="Google" id="ProtNLM"/>
    </source>
</evidence>
<dbReference type="Proteomes" id="UP000237344">
    <property type="component" value="Unassembled WGS sequence"/>
</dbReference>
<reference evidence="1 2" key="1">
    <citation type="submission" date="2018-01" db="EMBL/GenBank/DDBJ databases">
        <title>Draft Genome Sequence of Komagataeibacter maltaceti LMG 1529, a Vinegar Producing Acetic Acid Bacterium Isolated from Malt Vinegar Brewery Acetifiers.</title>
        <authorList>
            <person name="Zhang Q."/>
            <person name="Hollensteiner J."/>
            <person name="Poehlein A."/>
            <person name="Daniel R."/>
        </authorList>
    </citation>
    <scope>NUCLEOTIDE SEQUENCE [LARGE SCALE GENOMIC DNA]</scope>
    <source>
        <strain evidence="1 2">LMG 1529</strain>
    </source>
</reference>
<dbReference type="InterPro" id="IPR037481">
    <property type="entry name" value="LacX"/>
</dbReference>
<gene>
    <name evidence="1" type="ORF">KMAL_20620</name>
</gene>